<dbReference type="GO" id="GO:0005886">
    <property type="term" value="C:plasma membrane"/>
    <property type="evidence" value="ECO:0007669"/>
    <property type="project" value="UniProtKB-SubCell"/>
</dbReference>
<dbReference type="SUPFAM" id="SSF63737">
    <property type="entry name" value="Leukotriene A4 hydrolase N-terminal domain"/>
    <property type="match status" value="1"/>
</dbReference>
<feature type="compositionally biased region" description="Polar residues" evidence="20">
    <location>
        <begin position="183"/>
        <end position="204"/>
    </location>
</feature>
<keyword evidence="12 21" id="KW-1133">Transmembrane helix</keyword>
<evidence type="ECO:0000256" key="1">
    <source>
        <dbReference type="ARBA" id="ARBA00004167"/>
    </source>
</evidence>
<feature type="binding site" evidence="18">
    <location>
        <position position="476"/>
    </location>
    <ligand>
        <name>Zn(2+)</name>
        <dbReference type="ChEBI" id="CHEBI:29105"/>
        <note>catalytic</note>
    </ligand>
</feature>
<evidence type="ECO:0000256" key="5">
    <source>
        <dbReference type="ARBA" id="ARBA00022622"/>
    </source>
</evidence>
<dbReference type="InterPro" id="IPR042097">
    <property type="entry name" value="Aminopeptidase_N-like_N_sf"/>
</dbReference>
<dbReference type="Gene3D" id="2.60.40.1730">
    <property type="entry name" value="tricorn interacting facor f3 domain"/>
    <property type="match status" value="2"/>
</dbReference>
<dbReference type="GO" id="GO:0008270">
    <property type="term" value="F:zinc ion binding"/>
    <property type="evidence" value="ECO:0007669"/>
    <property type="project" value="InterPro"/>
</dbReference>
<dbReference type="GO" id="GO:0042277">
    <property type="term" value="F:peptide binding"/>
    <property type="evidence" value="ECO:0007669"/>
    <property type="project" value="TreeGrafter"/>
</dbReference>
<keyword evidence="9" id="KW-0732">Signal</keyword>
<dbReference type="AlphaFoldDB" id="A0A9P0G6J7"/>
<evidence type="ECO:0000313" key="25">
    <source>
        <dbReference type="EMBL" id="CAH1101748.1"/>
    </source>
</evidence>
<keyword evidence="4" id="KW-1003">Cell membrane</keyword>
<dbReference type="GO" id="GO:0043171">
    <property type="term" value="P:peptide catabolic process"/>
    <property type="evidence" value="ECO:0007669"/>
    <property type="project" value="TreeGrafter"/>
</dbReference>
<dbReference type="Pfam" id="PF17900">
    <property type="entry name" value="Peptidase_M1_N"/>
    <property type="match status" value="1"/>
</dbReference>
<evidence type="ECO:0000259" key="24">
    <source>
        <dbReference type="Pfam" id="PF17900"/>
    </source>
</evidence>
<feature type="transmembrane region" description="Helical" evidence="21">
    <location>
        <begin position="35"/>
        <end position="56"/>
    </location>
</feature>
<dbReference type="InterPro" id="IPR001930">
    <property type="entry name" value="Peptidase_M1"/>
</dbReference>
<evidence type="ECO:0000256" key="21">
    <source>
        <dbReference type="SAM" id="Phobius"/>
    </source>
</evidence>
<dbReference type="Pfam" id="PF11838">
    <property type="entry name" value="ERAP1_C"/>
    <property type="match status" value="1"/>
</dbReference>
<feature type="active site" description="Proton acceptor" evidence="17">
    <location>
        <position position="477"/>
    </location>
</feature>
<evidence type="ECO:0000256" key="9">
    <source>
        <dbReference type="ARBA" id="ARBA00022729"/>
    </source>
</evidence>
<evidence type="ECO:0000256" key="7">
    <source>
        <dbReference type="ARBA" id="ARBA00022692"/>
    </source>
</evidence>
<comment type="subcellular location">
    <subcellularLocation>
        <location evidence="2">Cell membrane</location>
        <topology evidence="2">Lipid-anchor</topology>
        <topology evidence="2">GPI-anchor</topology>
    </subcellularLocation>
    <subcellularLocation>
        <location evidence="1">Membrane</location>
        <topology evidence="1">Single-pass membrane protein</topology>
    </subcellularLocation>
</comment>
<dbReference type="InterPro" id="IPR014782">
    <property type="entry name" value="Peptidase_M1_dom"/>
</dbReference>
<gene>
    <name evidence="25" type="ORF">PSYICH_LOCUS3205</name>
</gene>
<evidence type="ECO:0000259" key="23">
    <source>
        <dbReference type="Pfam" id="PF11838"/>
    </source>
</evidence>
<dbReference type="PRINTS" id="PR00756">
    <property type="entry name" value="ALADIPTASE"/>
</dbReference>
<dbReference type="SUPFAM" id="SSF55486">
    <property type="entry name" value="Metalloproteases ('zincins'), catalytic domain"/>
    <property type="match status" value="1"/>
</dbReference>
<reference evidence="25" key="1">
    <citation type="submission" date="2022-01" db="EMBL/GenBank/DDBJ databases">
        <authorList>
            <person name="King R."/>
        </authorList>
    </citation>
    <scope>NUCLEOTIDE SEQUENCE</scope>
</reference>
<dbReference type="InterPro" id="IPR034016">
    <property type="entry name" value="M1_APN-typ"/>
</dbReference>
<keyword evidence="26" id="KW-1185">Reference proteome</keyword>
<keyword evidence="6" id="KW-0645">Protease</keyword>
<dbReference type="Gene3D" id="2.60.40.1910">
    <property type="match status" value="1"/>
</dbReference>
<evidence type="ECO:0000256" key="13">
    <source>
        <dbReference type="ARBA" id="ARBA00023049"/>
    </source>
</evidence>
<evidence type="ECO:0000259" key="22">
    <source>
        <dbReference type="Pfam" id="PF01433"/>
    </source>
</evidence>
<evidence type="ECO:0000256" key="12">
    <source>
        <dbReference type="ARBA" id="ARBA00022989"/>
    </source>
</evidence>
<dbReference type="EMBL" id="OV651824">
    <property type="protein sequence ID" value="CAH1101748.1"/>
    <property type="molecule type" value="Genomic_DNA"/>
</dbReference>
<dbReference type="GO" id="GO:0005737">
    <property type="term" value="C:cytoplasm"/>
    <property type="evidence" value="ECO:0007669"/>
    <property type="project" value="TreeGrafter"/>
</dbReference>
<evidence type="ECO:0000313" key="26">
    <source>
        <dbReference type="Proteomes" id="UP001153636"/>
    </source>
</evidence>
<dbReference type="InterPro" id="IPR024571">
    <property type="entry name" value="ERAP1-like_C_dom"/>
</dbReference>
<feature type="compositionally biased region" description="Basic and acidic residues" evidence="20">
    <location>
        <begin position="170"/>
        <end position="181"/>
    </location>
</feature>
<dbReference type="OrthoDB" id="510539at2759"/>
<evidence type="ECO:0000256" key="16">
    <source>
        <dbReference type="ARBA" id="ARBA00023288"/>
    </source>
</evidence>
<protein>
    <recommendedName>
        <fullName evidence="27">Aminopeptidase</fullName>
    </recommendedName>
</protein>
<dbReference type="InterPro" id="IPR045357">
    <property type="entry name" value="Aminopeptidase_N-like_N"/>
</dbReference>
<dbReference type="InterPro" id="IPR050344">
    <property type="entry name" value="Peptidase_M1_aminopeptidases"/>
</dbReference>
<feature type="binding site" evidence="18">
    <location>
        <position position="499"/>
    </location>
    <ligand>
        <name>Zn(2+)</name>
        <dbReference type="ChEBI" id="CHEBI:29105"/>
        <note>catalytic</note>
    </ligand>
</feature>
<evidence type="ECO:0000256" key="15">
    <source>
        <dbReference type="ARBA" id="ARBA00023180"/>
    </source>
</evidence>
<evidence type="ECO:0000256" key="8">
    <source>
        <dbReference type="ARBA" id="ARBA00022723"/>
    </source>
</evidence>
<feature type="domain" description="Aminopeptidase N-like N-terminal" evidence="24">
    <location>
        <begin position="240"/>
        <end position="369"/>
    </location>
</feature>
<feature type="domain" description="Peptidase M1 membrane alanine aminopeptidase" evidence="22">
    <location>
        <begin position="404"/>
        <end position="629"/>
    </location>
</feature>
<keyword evidence="10" id="KW-0378">Hydrolase</keyword>
<dbReference type="FunFam" id="1.25.50.20:FF:000005">
    <property type="entry name" value="Aminopeptidase N-like protein"/>
    <property type="match status" value="1"/>
</dbReference>
<sequence>MGRGGYHSNRAEFLSDEAILKYSRNGGCFVTTKKAIAFVVFALVSLLIVILVMYYYGPNKTTEKIIKESNDIEQLINDTINEEQTKEPLRLPKTLDPYHYRLWVHPILDDDSEQNFTFTGRVIIQVNCTEDTNKIILHYDDLSISESDIQIYIINQLEVESQALKIESPAESHNISRRDIPEENQTVEQIQEGDNPTTQPSLTETPREDTSNAITDEPPPEIEIVTDKVIFKTEKIILRVVMVEKSDENFKIKISLADVLERGKSYVIDIKFSGKILENLIGLYKTSYVDLSGNTKWLATTHLQPLYARRIFPCFDEPYFKAPFEISVARRTNMTVLSNMPLKSTEPMKNNSGWVWDHFLTTPPMSTYIVGFTISDMKSITANNNAGPALKIWAPEGDLPHAQYALDVTMELLPFMEEYFDMQYPLPKLDLLAIPNFGKAAMENWGIISFRKSSVLFDPSSTSIRTRSYILAKIAHELVHQWFGNLVTMEWWSDLWLNEGLGSFVSEVAIVTLRPKWHAYSSLKVRDTYNTLNYDSLKSTKSIQGEVSTNAQIEQIFDNLIYQKGSSILKMLNSTLSQEVFKKGLQHFVKKYAYQSATQDDLWSHYTLTAQNQSLIPSTVTVKELMNSWSMQSGYPLVTITRNYSTGVATINQTKMTEGSNLTSDELWYIPITYITKTEAEIKEIWLEHTRETNLNLSGLVNASWILANIEETGFYRVNYDTHNWKLLIYQLRTSSSQIPVATRGQLIDDAFALAESGLINYTIAFDLVKYLYITEPNYIPWYAALRNMEELRTIISNYEYSGLYDSFLLKLVKPMFNELGTDTRVYDTQNEKLLRLHIVTSACKLRYGNCISWARNEYYKWIQMADPDIANPISVDYRYIVQCSAIKSGGLVEWDFLWNRTLSPTIAPVDLQTAYQSLGCTYDPWLINRYLEFALAGNISLENVPYVWQSINHPVGVRTGFQYLRLNWDRIYKTYEEVPLVFNTIFHDFLSQFSTEADLEDLTTFYKIHQNDLKTVSAVLQSTVDRIKIRIGWKTRHLESAVNWLKKNRY</sequence>
<name>A0A9P0G6J7_9CUCU</name>
<evidence type="ECO:0000256" key="18">
    <source>
        <dbReference type="PIRSR" id="PIRSR634016-3"/>
    </source>
</evidence>
<evidence type="ECO:0000256" key="19">
    <source>
        <dbReference type="PIRSR" id="PIRSR634016-4"/>
    </source>
</evidence>
<dbReference type="PANTHER" id="PTHR11533:SF294">
    <property type="entry name" value="THYROTROPIN-RELEASING HORMONE-DEGRADING ECTOENZYME"/>
    <property type="match status" value="1"/>
</dbReference>
<evidence type="ECO:0008006" key="27">
    <source>
        <dbReference type="Google" id="ProtNLM"/>
    </source>
</evidence>
<dbReference type="CDD" id="cd09601">
    <property type="entry name" value="M1_APN-Q_like"/>
    <property type="match status" value="1"/>
</dbReference>
<evidence type="ECO:0000256" key="3">
    <source>
        <dbReference type="ARBA" id="ARBA00010136"/>
    </source>
</evidence>
<dbReference type="PANTHER" id="PTHR11533">
    <property type="entry name" value="PROTEASE M1 ZINC METALLOPROTEASE"/>
    <property type="match status" value="1"/>
</dbReference>
<evidence type="ECO:0000256" key="4">
    <source>
        <dbReference type="ARBA" id="ARBA00022475"/>
    </source>
</evidence>
<proteinExistence type="inferred from homology"/>
<keyword evidence="13" id="KW-0482">Metalloprotease</keyword>
<dbReference type="Gene3D" id="1.25.50.20">
    <property type="match status" value="1"/>
</dbReference>
<feature type="domain" description="ERAP1-like C-terminal" evidence="23">
    <location>
        <begin position="705"/>
        <end position="1029"/>
    </location>
</feature>
<keyword evidence="15" id="KW-0325">Glycoprotein</keyword>
<dbReference type="GO" id="GO:0005615">
    <property type="term" value="C:extracellular space"/>
    <property type="evidence" value="ECO:0007669"/>
    <property type="project" value="TreeGrafter"/>
</dbReference>
<accession>A0A9P0G6J7</accession>
<dbReference type="FunFam" id="1.10.390.10:FF:000016">
    <property type="entry name" value="Glutamyl aminopeptidase"/>
    <property type="match status" value="1"/>
</dbReference>
<evidence type="ECO:0000256" key="17">
    <source>
        <dbReference type="PIRSR" id="PIRSR634016-1"/>
    </source>
</evidence>
<keyword evidence="7 21" id="KW-0812">Transmembrane</keyword>
<evidence type="ECO:0000256" key="11">
    <source>
        <dbReference type="ARBA" id="ARBA00022833"/>
    </source>
</evidence>
<dbReference type="GO" id="GO:0070006">
    <property type="term" value="F:metalloaminopeptidase activity"/>
    <property type="evidence" value="ECO:0007669"/>
    <property type="project" value="TreeGrafter"/>
</dbReference>
<comment type="similarity">
    <text evidence="3">Belongs to the peptidase M1 family.</text>
</comment>
<dbReference type="Pfam" id="PF01433">
    <property type="entry name" value="Peptidase_M1"/>
    <property type="match status" value="1"/>
</dbReference>
<keyword evidence="14 21" id="KW-0472">Membrane</keyword>
<dbReference type="FunFam" id="2.60.40.1910:FF:000008">
    <property type="entry name" value="Aminopeptidase"/>
    <property type="match status" value="1"/>
</dbReference>
<keyword evidence="16" id="KW-0449">Lipoprotein</keyword>
<dbReference type="InterPro" id="IPR027268">
    <property type="entry name" value="Peptidase_M4/M1_CTD_sf"/>
</dbReference>
<dbReference type="Gene3D" id="1.10.390.10">
    <property type="entry name" value="Neutral Protease Domain 2"/>
    <property type="match status" value="1"/>
</dbReference>
<keyword evidence="5" id="KW-0336">GPI-anchor</keyword>
<evidence type="ECO:0000256" key="20">
    <source>
        <dbReference type="SAM" id="MobiDB-lite"/>
    </source>
</evidence>
<dbReference type="Proteomes" id="UP001153636">
    <property type="component" value="Chromosome 12"/>
</dbReference>
<comment type="cofactor">
    <cofactor evidence="18">
        <name>Zn(2+)</name>
        <dbReference type="ChEBI" id="CHEBI:29105"/>
    </cofactor>
    <text evidence="18">Binds 1 zinc ion per subunit.</text>
</comment>
<feature type="site" description="Transition state stabilizer" evidence="19">
    <location>
        <position position="562"/>
    </location>
</feature>
<evidence type="ECO:0000256" key="6">
    <source>
        <dbReference type="ARBA" id="ARBA00022670"/>
    </source>
</evidence>
<evidence type="ECO:0000256" key="14">
    <source>
        <dbReference type="ARBA" id="ARBA00023136"/>
    </source>
</evidence>
<feature type="binding site" evidence="18">
    <location>
        <position position="480"/>
    </location>
    <ligand>
        <name>Zn(2+)</name>
        <dbReference type="ChEBI" id="CHEBI:29105"/>
        <note>catalytic</note>
    </ligand>
</feature>
<organism evidence="25 26">
    <name type="scientific">Psylliodes chrysocephalus</name>
    <dbReference type="NCBI Taxonomy" id="3402493"/>
    <lineage>
        <taxon>Eukaryota</taxon>
        <taxon>Metazoa</taxon>
        <taxon>Ecdysozoa</taxon>
        <taxon>Arthropoda</taxon>
        <taxon>Hexapoda</taxon>
        <taxon>Insecta</taxon>
        <taxon>Pterygota</taxon>
        <taxon>Neoptera</taxon>
        <taxon>Endopterygota</taxon>
        <taxon>Coleoptera</taxon>
        <taxon>Polyphaga</taxon>
        <taxon>Cucujiformia</taxon>
        <taxon>Chrysomeloidea</taxon>
        <taxon>Chrysomelidae</taxon>
        <taxon>Galerucinae</taxon>
        <taxon>Alticini</taxon>
        <taxon>Psylliodes</taxon>
    </lineage>
</organism>
<keyword evidence="11 18" id="KW-0862">Zinc</keyword>
<dbReference type="GO" id="GO:0098552">
    <property type="term" value="C:side of membrane"/>
    <property type="evidence" value="ECO:0007669"/>
    <property type="project" value="UniProtKB-KW"/>
</dbReference>
<keyword evidence="8 18" id="KW-0479">Metal-binding</keyword>
<feature type="region of interest" description="Disordered" evidence="20">
    <location>
        <begin position="170"/>
        <end position="219"/>
    </location>
</feature>
<evidence type="ECO:0000256" key="2">
    <source>
        <dbReference type="ARBA" id="ARBA00004609"/>
    </source>
</evidence>
<evidence type="ECO:0000256" key="10">
    <source>
        <dbReference type="ARBA" id="ARBA00022801"/>
    </source>
</evidence>
<dbReference type="GO" id="GO:0006508">
    <property type="term" value="P:proteolysis"/>
    <property type="evidence" value="ECO:0007669"/>
    <property type="project" value="UniProtKB-KW"/>
</dbReference>